<feature type="region of interest" description="Disordered" evidence="1">
    <location>
        <begin position="1"/>
        <end position="42"/>
    </location>
</feature>
<sequence>SRPAADLSQSNCVPRAPSMHASSTQVPALNSLNSTRAPNSSDEDNLFSKFIHLDQELYEDFYSLWVALMVVNAIIFLVGVVLNSLALYVFCFRTKTKTTSVI</sequence>
<keyword evidence="3" id="KW-0675">Receptor</keyword>
<gene>
    <name evidence="3" type="primary">GPR20</name>
    <name evidence="3" type="ORF">G0U57_000952</name>
</gene>
<accession>A0A8T1ST25</accession>
<name>A0A8T1ST25_CHESE</name>
<dbReference type="Gene3D" id="1.20.1070.10">
    <property type="entry name" value="Rhodopsin 7-helix transmembrane proteins"/>
    <property type="match status" value="1"/>
</dbReference>
<feature type="non-terminal residue" evidence="3">
    <location>
        <position position="1"/>
    </location>
</feature>
<dbReference type="AlphaFoldDB" id="A0A8T1ST25"/>
<dbReference type="Proteomes" id="UP000765507">
    <property type="component" value="Unassembled WGS sequence"/>
</dbReference>
<organism evidence="3 4">
    <name type="scientific">Chelydra serpentina</name>
    <name type="common">Snapping turtle</name>
    <name type="synonym">Testudo serpentina</name>
    <dbReference type="NCBI Taxonomy" id="8475"/>
    <lineage>
        <taxon>Eukaryota</taxon>
        <taxon>Metazoa</taxon>
        <taxon>Chordata</taxon>
        <taxon>Craniata</taxon>
        <taxon>Vertebrata</taxon>
        <taxon>Euteleostomi</taxon>
        <taxon>Archelosauria</taxon>
        <taxon>Testudinata</taxon>
        <taxon>Testudines</taxon>
        <taxon>Cryptodira</taxon>
        <taxon>Durocryptodira</taxon>
        <taxon>Americhelydia</taxon>
        <taxon>Chelydroidea</taxon>
        <taxon>Chelydridae</taxon>
        <taxon>Chelydra</taxon>
    </lineage>
</organism>
<keyword evidence="4" id="KW-1185">Reference proteome</keyword>
<evidence type="ECO:0000256" key="2">
    <source>
        <dbReference type="SAM" id="Phobius"/>
    </source>
</evidence>
<comment type="caution">
    <text evidence="3">The sequence shown here is derived from an EMBL/GenBank/DDBJ whole genome shotgun (WGS) entry which is preliminary data.</text>
</comment>
<evidence type="ECO:0000256" key="1">
    <source>
        <dbReference type="SAM" id="MobiDB-lite"/>
    </source>
</evidence>
<dbReference type="SUPFAM" id="SSF81321">
    <property type="entry name" value="Family A G protein-coupled receptor-like"/>
    <property type="match status" value="1"/>
</dbReference>
<feature type="compositionally biased region" description="Polar residues" evidence="1">
    <location>
        <begin position="20"/>
        <end position="40"/>
    </location>
</feature>
<dbReference type="EMBL" id="JAHGAV010000111">
    <property type="protein sequence ID" value="KAG6931800.1"/>
    <property type="molecule type" value="Genomic_DNA"/>
</dbReference>
<proteinExistence type="predicted"/>
<keyword evidence="2" id="KW-0472">Membrane</keyword>
<reference evidence="3 4" key="1">
    <citation type="journal article" date="2020" name="G3 (Bethesda)">
        <title>Draft Genome of the Common Snapping Turtle, Chelydra serpentina, a Model for Phenotypic Plasticity in Reptiles.</title>
        <authorList>
            <person name="Das D."/>
            <person name="Singh S.K."/>
            <person name="Bierstedt J."/>
            <person name="Erickson A."/>
            <person name="Galli G.L.J."/>
            <person name="Crossley D.A. 2nd"/>
            <person name="Rhen T."/>
        </authorList>
    </citation>
    <scope>NUCLEOTIDE SEQUENCE [LARGE SCALE GENOMIC DNA]</scope>
    <source>
        <strain evidence="3">KW</strain>
    </source>
</reference>
<keyword evidence="2" id="KW-1133">Transmembrane helix</keyword>
<evidence type="ECO:0000313" key="3">
    <source>
        <dbReference type="EMBL" id="KAG6931800.1"/>
    </source>
</evidence>
<dbReference type="OrthoDB" id="6069656at2759"/>
<feature type="non-terminal residue" evidence="3">
    <location>
        <position position="102"/>
    </location>
</feature>
<evidence type="ECO:0000313" key="4">
    <source>
        <dbReference type="Proteomes" id="UP000765507"/>
    </source>
</evidence>
<keyword evidence="2" id="KW-0812">Transmembrane</keyword>
<feature type="transmembrane region" description="Helical" evidence="2">
    <location>
        <begin position="62"/>
        <end position="90"/>
    </location>
</feature>
<protein>
    <submittedName>
        <fullName evidence="3">G protein-coupled receptor 20</fullName>
    </submittedName>
</protein>